<comment type="subcellular location">
    <subcellularLocation>
        <location evidence="1">Mitochondrion</location>
    </subcellularLocation>
</comment>
<comment type="catalytic activity">
    <reaction evidence="12">
        <text>a 2,3-saturated acyl-[ACP] + NADP(+) = a (2E)-enoyl-[ACP] + NADPH + H(+)</text>
        <dbReference type="Rhea" id="RHEA:22564"/>
        <dbReference type="Rhea" id="RHEA-COMP:9925"/>
        <dbReference type="Rhea" id="RHEA-COMP:9926"/>
        <dbReference type="ChEBI" id="CHEBI:15378"/>
        <dbReference type="ChEBI" id="CHEBI:57783"/>
        <dbReference type="ChEBI" id="CHEBI:58349"/>
        <dbReference type="ChEBI" id="CHEBI:78784"/>
        <dbReference type="ChEBI" id="CHEBI:78785"/>
        <dbReference type="EC" id="1.3.1.104"/>
    </reaction>
</comment>
<dbReference type="InterPro" id="IPR013149">
    <property type="entry name" value="ADH-like_C"/>
</dbReference>
<dbReference type="EMBL" id="CABFWN010000003">
    <property type="protein sequence ID" value="VUG18255.1"/>
    <property type="molecule type" value="Genomic_DNA"/>
</dbReference>
<dbReference type="Gene3D" id="3.90.180.10">
    <property type="entry name" value="Medium-chain alcohol dehydrogenases, catalytic domain"/>
    <property type="match status" value="1"/>
</dbReference>
<evidence type="ECO:0000256" key="7">
    <source>
        <dbReference type="ARBA" id="ARBA00023002"/>
    </source>
</evidence>
<evidence type="ECO:0000256" key="1">
    <source>
        <dbReference type="ARBA" id="ARBA00004173"/>
    </source>
</evidence>
<evidence type="ECO:0000313" key="15">
    <source>
        <dbReference type="Proteomes" id="UP000478008"/>
    </source>
</evidence>
<dbReference type="EC" id="1.3.1.104" evidence="11"/>
<keyword evidence="9" id="KW-0496">Mitochondrion</keyword>
<accession>A0A7D9CXR5</accession>
<evidence type="ECO:0000256" key="8">
    <source>
        <dbReference type="ARBA" id="ARBA00023098"/>
    </source>
</evidence>
<keyword evidence="15" id="KW-1185">Reference proteome</keyword>
<evidence type="ECO:0000256" key="5">
    <source>
        <dbReference type="ARBA" id="ARBA00022857"/>
    </source>
</evidence>
<dbReference type="SMART" id="SM00829">
    <property type="entry name" value="PKS_ER"/>
    <property type="match status" value="1"/>
</dbReference>
<dbReference type="GO" id="GO:0006633">
    <property type="term" value="P:fatty acid biosynthetic process"/>
    <property type="evidence" value="ECO:0007669"/>
    <property type="project" value="UniProtKB-KW"/>
</dbReference>
<evidence type="ECO:0000256" key="10">
    <source>
        <dbReference type="ARBA" id="ARBA00023160"/>
    </source>
</evidence>
<dbReference type="InterPro" id="IPR036291">
    <property type="entry name" value="NAD(P)-bd_dom_sf"/>
</dbReference>
<comment type="similarity">
    <text evidence="2">Belongs to the zinc-containing alcohol dehydrogenase family. Quinone oxidoreductase subfamily.</text>
</comment>
<dbReference type="PANTHER" id="PTHR43981:SF2">
    <property type="entry name" value="ENOYL-[ACYL-CARRIER-PROTEIN] REDUCTASE, MITOCHONDRIAL"/>
    <property type="match status" value="1"/>
</dbReference>
<proteinExistence type="inferred from homology"/>
<dbReference type="PANTHER" id="PTHR43981">
    <property type="entry name" value="ENOYL-[ACYL-CARRIER-PROTEIN] REDUCTASE, MITOCHONDRIAL"/>
    <property type="match status" value="1"/>
</dbReference>
<keyword evidence="8" id="KW-0443">Lipid metabolism</keyword>
<reference evidence="14 15" key="1">
    <citation type="submission" date="2019-07" db="EMBL/GenBank/DDBJ databases">
        <authorList>
            <person name="Friedrich A."/>
            <person name="Schacherer J."/>
        </authorList>
    </citation>
    <scope>NUCLEOTIDE SEQUENCE [LARGE SCALE GENOMIC DNA]</scope>
</reference>
<dbReference type="Proteomes" id="UP000478008">
    <property type="component" value="Unassembled WGS sequence"/>
</dbReference>
<keyword evidence="7" id="KW-0560">Oxidoreductase</keyword>
<dbReference type="AlphaFoldDB" id="A0A7D9CXR5"/>
<sequence>MNSIFVPTFKKGSSSLSFRLLHNFRTMGTITAKAIVYPGYGEPEDVLETHSYEIPSPEALKNDEVLVKTLACPLNPSDINQIQGVYPSRPPISQTSLPGLTKPVAVCGNEGVFRVLGTGPGVTSLKPGDWCIPSKVNYGTWRSHAISAEAEFLRIPNDIPLKQAATMAVNTSSAYLMLTQFEKLQKGDWFIQNGGNSQVGRCAIQIAKSLGINSISIVRDRPELQKLIDELTALGATHVITEKQNTSKEFGKTIKGWTAGRPIKLGLNCVGGPNVAGMSRKLGKNAKLVTYGGMSMKPVMLPTSLFIFKNLTAVGFWITEMTKKDPELREKVINKVLELIKENALADINCTLNKVEPEKLTDLEFTDAFKQALCDSKSNGKQLITFE</sequence>
<keyword evidence="10" id="KW-0275">Fatty acid biosynthesis</keyword>
<gene>
    <name evidence="14" type="primary">ETR1</name>
    <name evidence="14" type="ORF">DEBR0S3_05974G</name>
</gene>
<dbReference type="Gene3D" id="3.40.50.720">
    <property type="entry name" value="NAD(P)-binding Rossmann-like Domain"/>
    <property type="match status" value="1"/>
</dbReference>
<evidence type="ECO:0000256" key="6">
    <source>
        <dbReference type="ARBA" id="ARBA00022946"/>
    </source>
</evidence>
<dbReference type="GO" id="GO:0141148">
    <property type="term" value="F:enoyl-[acyl-carrier-protein] reductase (NADPH) activity"/>
    <property type="evidence" value="ECO:0007669"/>
    <property type="project" value="UniProtKB-EC"/>
</dbReference>
<feature type="domain" description="Enoyl reductase (ER)" evidence="13">
    <location>
        <begin position="45"/>
        <end position="384"/>
    </location>
</feature>
<evidence type="ECO:0000256" key="12">
    <source>
        <dbReference type="ARBA" id="ARBA00048843"/>
    </source>
</evidence>
<dbReference type="GO" id="GO:0005739">
    <property type="term" value="C:mitochondrion"/>
    <property type="evidence" value="ECO:0007669"/>
    <property type="project" value="UniProtKB-SubCell"/>
</dbReference>
<dbReference type="InterPro" id="IPR013154">
    <property type="entry name" value="ADH-like_N"/>
</dbReference>
<dbReference type="SUPFAM" id="SSF51735">
    <property type="entry name" value="NAD(P)-binding Rossmann-fold domains"/>
    <property type="match status" value="1"/>
</dbReference>
<evidence type="ECO:0000256" key="9">
    <source>
        <dbReference type="ARBA" id="ARBA00023128"/>
    </source>
</evidence>
<name>A0A7D9CXR5_DEKBR</name>
<dbReference type="CDD" id="cd08290">
    <property type="entry name" value="ETR"/>
    <property type="match status" value="1"/>
</dbReference>
<keyword evidence="3" id="KW-0444">Lipid biosynthesis</keyword>
<dbReference type="FunFam" id="3.40.50.720:FF:000112">
    <property type="entry name" value="Enoyl-[acyl-carrier-protein] reductase 1, mitochondrial"/>
    <property type="match status" value="1"/>
</dbReference>
<dbReference type="Pfam" id="PF08240">
    <property type="entry name" value="ADH_N"/>
    <property type="match status" value="1"/>
</dbReference>
<keyword evidence="6" id="KW-0809">Transit peptide</keyword>
<evidence type="ECO:0000256" key="4">
    <source>
        <dbReference type="ARBA" id="ARBA00022832"/>
    </source>
</evidence>
<dbReference type="Pfam" id="PF00107">
    <property type="entry name" value="ADH_zinc_N"/>
    <property type="match status" value="1"/>
</dbReference>
<protein>
    <recommendedName>
        <fullName evidence="11">enoyl-[acyl-carrier-protein] reductase</fullName>
        <ecNumber evidence="11">1.3.1.104</ecNumber>
    </recommendedName>
</protein>
<evidence type="ECO:0000256" key="3">
    <source>
        <dbReference type="ARBA" id="ARBA00022516"/>
    </source>
</evidence>
<evidence type="ECO:0000313" key="14">
    <source>
        <dbReference type="EMBL" id="VUG18255.1"/>
    </source>
</evidence>
<keyword evidence="5" id="KW-0521">NADP</keyword>
<organism evidence="14 15">
    <name type="scientific">Dekkera bruxellensis</name>
    <name type="common">Brettanomyces custersii</name>
    <dbReference type="NCBI Taxonomy" id="5007"/>
    <lineage>
        <taxon>Eukaryota</taxon>
        <taxon>Fungi</taxon>
        <taxon>Dikarya</taxon>
        <taxon>Ascomycota</taxon>
        <taxon>Saccharomycotina</taxon>
        <taxon>Pichiomycetes</taxon>
        <taxon>Pichiales</taxon>
        <taxon>Pichiaceae</taxon>
        <taxon>Brettanomyces</taxon>
    </lineage>
</organism>
<dbReference type="InterPro" id="IPR020843">
    <property type="entry name" value="ER"/>
</dbReference>
<dbReference type="SUPFAM" id="SSF50129">
    <property type="entry name" value="GroES-like"/>
    <property type="match status" value="1"/>
</dbReference>
<evidence type="ECO:0000259" key="13">
    <source>
        <dbReference type="SMART" id="SM00829"/>
    </source>
</evidence>
<evidence type="ECO:0000256" key="11">
    <source>
        <dbReference type="ARBA" id="ARBA00038963"/>
    </source>
</evidence>
<dbReference type="InterPro" id="IPR011032">
    <property type="entry name" value="GroES-like_sf"/>
</dbReference>
<dbReference type="InterPro" id="IPR051034">
    <property type="entry name" value="Mito_Enoyl-ACP_Reductase"/>
</dbReference>
<keyword evidence="4" id="KW-0276">Fatty acid metabolism</keyword>
<evidence type="ECO:0000256" key="2">
    <source>
        <dbReference type="ARBA" id="ARBA00010371"/>
    </source>
</evidence>